<organism evidence="1">
    <name type="scientific">Arundo donax</name>
    <name type="common">Giant reed</name>
    <name type="synonym">Donax arundinaceus</name>
    <dbReference type="NCBI Taxonomy" id="35708"/>
    <lineage>
        <taxon>Eukaryota</taxon>
        <taxon>Viridiplantae</taxon>
        <taxon>Streptophyta</taxon>
        <taxon>Embryophyta</taxon>
        <taxon>Tracheophyta</taxon>
        <taxon>Spermatophyta</taxon>
        <taxon>Magnoliopsida</taxon>
        <taxon>Liliopsida</taxon>
        <taxon>Poales</taxon>
        <taxon>Poaceae</taxon>
        <taxon>PACMAD clade</taxon>
        <taxon>Arundinoideae</taxon>
        <taxon>Arundineae</taxon>
        <taxon>Arundo</taxon>
    </lineage>
</organism>
<proteinExistence type="predicted"/>
<evidence type="ECO:0000313" key="1">
    <source>
        <dbReference type="EMBL" id="JAD35976.1"/>
    </source>
</evidence>
<name>A0A0A8ZAY8_ARUDO</name>
<accession>A0A0A8ZAY8</accession>
<dbReference type="AlphaFoldDB" id="A0A0A8ZAY8"/>
<sequence length="34" mass="3749">MLLEGRWRLASTSAAADAELRMRRWGEGTHGCCG</sequence>
<protein>
    <submittedName>
        <fullName evidence="1">Uncharacterized protein</fullName>
    </submittedName>
</protein>
<reference evidence="1" key="1">
    <citation type="submission" date="2014-09" db="EMBL/GenBank/DDBJ databases">
        <authorList>
            <person name="Magalhaes I.L.F."/>
            <person name="Oliveira U."/>
            <person name="Santos F.R."/>
            <person name="Vidigal T.H.D.A."/>
            <person name="Brescovit A.D."/>
            <person name="Santos A.J."/>
        </authorList>
    </citation>
    <scope>NUCLEOTIDE SEQUENCE</scope>
    <source>
        <tissue evidence="1">Shoot tissue taken approximately 20 cm above the soil surface</tissue>
    </source>
</reference>
<reference evidence="1" key="2">
    <citation type="journal article" date="2015" name="Data Brief">
        <title>Shoot transcriptome of the giant reed, Arundo donax.</title>
        <authorList>
            <person name="Barrero R.A."/>
            <person name="Guerrero F.D."/>
            <person name="Moolhuijzen P."/>
            <person name="Goolsby J.A."/>
            <person name="Tidwell J."/>
            <person name="Bellgard S.E."/>
            <person name="Bellgard M.I."/>
        </authorList>
    </citation>
    <scope>NUCLEOTIDE SEQUENCE</scope>
    <source>
        <tissue evidence="1">Shoot tissue taken approximately 20 cm above the soil surface</tissue>
    </source>
</reference>
<dbReference type="EMBL" id="GBRH01261919">
    <property type="protein sequence ID" value="JAD35976.1"/>
    <property type="molecule type" value="Transcribed_RNA"/>
</dbReference>